<evidence type="ECO:0000256" key="5">
    <source>
        <dbReference type="ARBA" id="ARBA00022989"/>
    </source>
</evidence>
<feature type="transmembrane region" description="Helical" evidence="7">
    <location>
        <begin position="108"/>
        <end position="128"/>
    </location>
</feature>
<evidence type="ECO:0000256" key="6">
    <source>
        <dbReference type="ARBA" id="ARBA00023136"/>
    </source>
</evidence>
<dbReference type="Pfam" id="PF00924">
    <property type="entry name" value="MS_channel_2nd"/>
    <property type="match status" value="1"/>
</dbReference>
<accession>A0AA35CIM1</accession>
<dbReference type="InterPro" id="IPR011066">
    <property type="entry name" value="MscS_channel_C_sf"/>
</dbReference>
<reference evidence="11" key="1">
    <citation type="submission" date="2022-03" db="EMBL/GenBank/DDBJ databases">
        <title>Complete genome sequence of Caldinitratiruptor microaerophilus.</title>
        <authorList>
            <person name="Mukaiyama R."/>
            <person name="Nishiyama T."/>
            <person name="Ueda K."/>
        </authorList>
    </citation>
    <scope>NUCLEOTIDE SEQUENCE</scope>
    <source>
        <strain evidence="11">JCM 16183</strain>
    </source>
</reference>
<dbReference type="Gene3D" id="3.30.70.100">
    <property type="match status" value="1"/>
</dbReference>
<dbReference type="GO" id="GO:0055085">
    <property type="term" value="P:transmembrane transport"/>
    <property type="evidence" value="ECO:0007669"/>
    <property type="project" value="InterPro"/>
</dbReference>
<dbReference type="InterPro" id="IPR023408">
    <property type="entry name" value="MscS_beta-dom_sf"/>
</dbReference>
<organism evidence="11 12">
    <name type="scientific">Caldinitratiruptor microaerophilus</name>
    <dbReference type="NCBI Taxonomy" id="671077"/>
    <lineage>
        <taxon>Bacteria</taxon>
        <taxon>Bacillati</taxon>
        <taxon>Bacillota</taxon>
        <taxon>Clostridia</taxon>
        <taxon>Eubacteriales</taxon>
        <taxon>Symbiobacteriaceae</taxon>
        <taxon>Caldinitratiruptor</taxon>
    </lineage>
</organism>
<evidence type="ECO:0000259" key="9">
    <source>
        <dbReference type="Pfam" id="PF21082"/>
    </source>
</evidence>
<dbReference type="EMBL" id="AP025628">
    <property type="protein sequence ID" value="BDG59865.1"/>
    <property type="molecule type" value="Genomic_DNA"/>
</dbReference>
<feature type="domain" description="Mechanosensitive ion channel MscS C-terminal" evidence="9">
    <location>
        <begin position="266"/>
        <end position="351"/>
    </location>
</feature>
<keyword evidence="3" id="KW-1003">Cell membrane</keyword>
<dbReference type="KEGG" id="cmic:caldi_09550"/>
<dbReference type="InterPro" id="IPR010920">
    <property type="entry name" value="LSM_dom_sf"/>
</dbReference>
<evidence type="ECO:0000256" key="4">
    <source>
        <dbReference type="ARBA" id="ARBA00022692"/>
    </source>
</evidence>
<proteinExistence type="inferred from homology"/>
<feature type="transmembrane region" description="Helical" evidence="7">
    <location>
        <begin position="26"/>
        <end position="46"/>
    </location>
</feature>
<evidence type="ECO:0000313" key="12">
    <source>
        <dbReference type="Proteomes" id="UP001163687"/>
    </source>
</evidence>
<comment type="subcellular location">
    <subcellularLocation>
        <location evidence="1">Cell membrane</location>
        <topology evidence="1">Multi-pass membrane protein</topology>
    </subcellularLocation>
</comment>
<dbReference type="PANTHER" id="PTHR30566">
    <property type="entry name" value="YNAI-RELATED MECHANOSENSITIVE ION CHANNEL"/>
    <property type="match status" value="1"/>
</dbReference>
<evidence type="ECO:0008006" key="13">
    <source>
        <dbReference type="Google" id="ProtNLM"/>
    </source>
</evidence>
<keyword evidence="5 7" id="KW-1133">Transmembrane helix</keyword>
<sequence>MRQGIRRRGDGRLTSLLYASVYGNPVWRWLVAAGTAVAAYVALRVLQRLVAGQLGRLAAQTANEVDDFLADLIRRRTKAPFLFIAALFAGTLVVSLPDRAQQVVRGAFLTALWLQVAVWGNAAIAWWLPRLYRRQGELDAETASVYSALSLISRVGLWVLVLLLVLEGVGVKVTALVAGLGLAGVAVALAVQNVLGDLFASLSIVLDKPFVVGDFIVVGDFLGTVEHVGIKTTRVRSLSGEQIVFSNADLLQSRIRNYKRMQERRVVFELGVTYETPYEKLAAIPDMVRAIISEQPHARFDRAHFARYGDFSLVFEVVYYVTSPDYNLYMDTQQAINLAIFRRFQEEGIEFAYPTQKLYLSPAHTARA</sequence>
<dbReference type="InterPro" id="IPR006685">
    <property type="entry name" value="MscS_channel_2nd"/>
</dbReference>
<dbReference type="InterPro" id="IPR049278">
    <property type="entry name" value="MS_channel_C"/>
</dbReference>
<feature type="domain" description="Mechanosensitive ion channel transmembrane helices 2/3" evidence="10">
    <location>
        <begin position="152"/>
        <end position="192"/>
    </location>
</feature>
<feature type="transmembrane region" description="Helical" evidence="7">
    <location>
        <begin position="148"/>
        <end position="166"/>
    </location>
</feature>
<evidence type="ECO:0000256" key="1">
    <source>
        <dbReference type="ARBA" id="ARBA00004651"/>
    </source>
</evidence>
<feature type="transmembrane region" description="Helical" evidence="7">
    <location>
        <begin position="79"/>
        <end position="96"/>
    </location>
</feature>
<keyword evidence="12" id="KW-1185">Reference proteome</keyword>
<dbReference type="SUPFAM" id="SSF82689">
    <property type="entry name" value="Mechanosensitive channel protein MscS (YggB), C-terminal domain"/>
    <property type="match status" value="1"/>
</dbReference>
<dbReference type="GO" id="GO:0005886">
    <property type="term" value="C:plasma membrane"/>
    <property type="evidence" value="ECO:0007669"/>
    <property type="project" value="UniProtKB-SubCell"/>
</dbReference>
<gene>
    <name evidence="11" type="ORF">caldi_09550</name>
</gene>
<dbReference type="AlphaFoldDB" id="A0AA35CIM1"/>
<evidence type="ECO:0000259" key="10">
    <source>
        <dbReference type="Pfam" id="PF21088"/>
    </source>
</evidence>
<dbReference type="PANTHER" id="PTHR30566:SF25">
    <property type="entry name" value="INNER MEMBRANE PROTEIN"/>
    <property type="match status" value="1"/>
</dbReference>
<dbReference type="SUPFAM" id="SSF50182">
    <property type="entry name" value="Sm-like ribonucleoproteins"/>
    <property type="match status" value="1"/>
</dbReference>
<dbReference type="Pfam" id="PF21088">
    <property type="entry name" value="MS_channel_1st"/>
    <property type="match status" value="1"/>
</dbReference>
<dbReference type="InterPro" id="IPR049142">
    <property type="entry name" value="MS_channel_1st"/>
</dbReference>
<evidence type="ECO:0000256" key="2">
    <source>
        <dbReference type="ARBA" id="ARBA00008017"/>
    </source>
</evidence>
<evidence type="ECO:0000256" key="7">
    <source>
        <dbReference type="SAM" id="Phobius"/>
    </source>
</evidence>
<dbReference type="Proteomes" id="UP001163687">
    <property type="component" value="Chromosome"/>
</dbReference>
<feature type="domain" description="Mechanosensitive ion channel MscS" evidence="8">
    <location>
        <begin position="193"/>
        <end position="260"/>
    </location>
</feature>
<dbReference type="RefSeq" id="WP_264843949.1">
    <property type="nucleotide sequence ID" value="NZ_AP025628.1"/>
</dbReference>
<feature type="transmembrane region" description="Helical" evidence="7">
    <location>
        <begin position="172"/>
        <end position="191"/>
    </location>
</feature>
<dbReference type="Gene3D" id="1.10.287.1260">
    <property type="match status" value="1"/>
</dbReference>
<name>A0AA35CIM1_9FIRM</name>
<comment type="similarity">
    <text evidence="2">Belongs to the MscS (TC 1.A.23) family.</text>
</comment>
<keyword evidence="6 7" id="KW-0472">Membrane</keyword>
<evidence type="ECO:0000259" key="8">
    <source>
        <dbReference type="Pfam" id="PF00924"/>
    </source>
</evidence>
<evidence type="ECO:0000256" key="3">
    <source>
        <dbReference type="ARBA" id="ARBA00022475"/>
    </source>
</evidence>
<dbReference type="Pfam" id="PF21082">
    <property type="entry name" value="MS_channel_3rd"/>
    <property type="match status" value="1"/>
</dbReference>
<keyword evidence="4 7" id="KW-0812">Transmembrane</keyword>
<protein>
    <recommendedName>
        <fullName evidence="13">Mechanosensitive ion channel family protein</fullName>
    </recommendedName>
</protein>
<dbReference type="InterPro" id="IPR011014">
    <property type="entry name" value="MscS_channel_TM-2"/>
</dbReference>
<evidence type="ECO:0000313" key="11">
    <source>
        <dbReference type="EMBL" id="BDG59865.1"/>
    </source>
</evidence>
<dbReference type="Gene3D" id="2.30.30.60">
    <property type="match status" value="1"/>
</dbReference>
<dbReference type="SUPFAM" id="SSF82861">
    <property type="entry name" value="Mechanosensitive channel protein MscS (YggB), transmembrane region"/>
    <property type="match status" value="1"/>
</dbReference>